<accession>A0A4Y9ZCX0</accession>
<keyword evidence="4 8" id="KW-0234">DNA repair</keyword>
<dbReference type="EMBL" id="SEOQ01000042">
    <property type="protein sequence ID" value="TFY71651.1"/>
    <property type="molecule type" value="Genomic_DNA"/>
</dbReference>
<evidence type="ECO:0000256" key="6">
    <source>
        <dbReference type="ARBA" id="ARBA00023295"/>
    </source>
</evidence>
<evidence type="ECO:0000256" key="3">
    <source>
        <dbReference type="ARBA" id="ARBA00022801"/>
    </source>
</evidence>
<sequence>MSEIQQMHGGNKAFTPISERLPNELWIHILSLATTVPGALNTEPRDPFDNGYSSTPFVDYDRREMNASLSTKLALTLTCKKWNLIATPLLYEVIIMPDDRNLHSLYKALTRFHHGRGTSESGASIQHGPGWWTRRFELHKYIPAVTDGRSLCGVLRSLPRLQILCVTGGIQPRFFDEAMNSLPKSLRKLHFDSVTTSEGAIKALLARCSLLRSVVFVGVDTPISSGTLMQAPTLRLTSFGSTYPSPETIVANPHMQQLYIALSMHQSDSLHPAEARALFFKVQGAHLTTVYVDIQGIGPNDIESDADICIRQLREYCPNMAHIVLIIPKLWYLPLLNCLPASVTHLGVYCVAGEARPAYWSSFCYFLSVLSDDPAVPLRVVRLLNQRNAENFRRSSVTLFTLPELDAGAEPSTMRRSKRIKLETPTETIKSEVQTTTIVSKSSKAVKAKEKAPRSPRKPKAIPQALATPHPAPARWKETYDAIKEMRSKIVAPVDTMGCDRAQLKEDEPKARLVVSLSSVQLGTDDGLVTKDEVTDAAVSKLRTAIGGSLNVDALIAASEDTVAEAINKVGFWRRKTQYLKQAAQKLRDSFDSDVPKTVDELCSLPGVGPKMAFLALQVAWNLNLGIGVDVHVHRITNRLGWHKPPTKNPEETRLNLQSWLPKELHGEINHLLVGFGQVICLPVGPKCDECTLSKSGLGLCPSAQSVMKSKSRTKKTVTAALLSSGGPKLEISIEESTSTIINVPPTIETISPPVSPLTAASDSES</sequence>
<keyword evidence="5 8" id="KW-0456">Lyase</keyword>
<dbReference type="GO" id="GO:0006289">
    <property type="term" value="P:nucleotide-excision repair"/>
    <property type="evidence" value="ECO:0007669"/>
    <property type="project" value="TreeGrafter"/>
</dbReference>
<dbReference type="PROSITE" id="PS01155">
    <property type="entry name" value="ENDONUCLEASE_III_2"/>
    <property type="match status" value="1"/>
</dbReference>
<comment type="catalytic activity">
    <reaction evidence="7 8">
        <text>2'-deoxyribonucleotide-(2'-deoxyribose 5'-phosphate)-2'-deoxyribonucleotide-DNA = a 3'-end 2'-deoxyribonucleotide-(2,3-dehydro-2,3-deoxyribose 5'-phosphate)-DNA + a 5'-end 5'-phospho-2'-deoxyribonucleoside-DNA + H(+)</text>
        <dbReference type="Rhea" id="RHEA:66592"/>
        <dbReference type="Rhea" id="RHEA-COMP:13180"/>
        <dbReference type="Rhea" id="RHEA-COMP:16897"/>
        <dbReference type="Rhea" id="RHEA-COMP:17067"/>
        <dbReference type="ChEBI" id="CHEBI:15378"/>
        <dbReference type="ChEBI" id="CHEBI:136412"/>
        <dbReference type="ChEBI" id="CHEBI:157695"/>
        <dbReference type="ChEBI" id="CHEBI:167181"/>
        <dbReference type="EC" id="4.2.99.18"/>
    </reaction>
</comment>
<dbReference type="GO" id="GO:0003677">
    <property type="term" value="F:DNA binding"/>
    <property type="evidence" value="ECO:0007669"/>
    <property type="project" value="UniProtKB-UniRule"/>
</dbReference>
<dbReference type="AlphaFoldDB" id="A0A4Y9ZCX0"/>
<keyword evidence="8" id="KW-0496">Mitochondrion</keyword>
<evidence type="ECO:0000259" key="10">
    <source>
        <dbReference type="SMART" id="SM00478"/>
    </source>
</evidence>
<evidence type="ECO:0000256" key="5">
    <source>
        <dbReference type="ARBA" id="ARBA00023239"/>
    </source>
</evidence>
<dbReference type="SUPFAM" id="SSF48150">
    <property type="entry name" value="DNA-glycosylase"/>
    <property type="match status" value="1"/>
</dbReference>
<comment type="caution">
    <text evidence="8">Lacks conserved residue(s) required for the propagation of feature annotation.</text>
</comment>
<dbReference type="InterPro" id="IPR023170">
    <property type="entry name" value="HhH_base_excis_C"/>
</dbReference>
<gene>
    <name evidence="8" type="primary">NTH1</name>
    <name evidence="11" type="ORF">EVG20_g1361</name>
</gene>
<dbReference type="InterPro" id="IPR003265">
    <property type="entry name" value="HhH-GPD_domain"/>
</dbReference>
<evidence type="ECO:0000256" key="1">
    <source>
        <dbReference type="ARBA" id="ARBA00008343"/>
    </source>
</evidence>
<protein>
    <recommendedName>
        <fullName evidence="8">Endonuclease III homolog</fullName>
        <ecNumber evidence="8">3.2.2.-</ecNumber>
        <ecNumber evidence="8">4.2.99.18</ecNumber>
    </recommendedName>
    <alternativeName>
        <fullName evidence="8">Bifunctional DNA N-glycosylase/DNA-(apurinic or apyrimidinic site) lyase</fullName>
        <shortName evidence="8">DNA glycosylase/AP lyase</shortName>
    </alternativeName>
</protein>
<feature type="region of interest" description="Disordered" evidence="9">
    <location>
        <begin position="440"/>
        <end position="471"/>
    </location>
</feature>
<feature type="domain" description="HhH-GPD" evidence="10">
    <location>
        <begin position="530"/>
        <end position="679"/>
    </location>
</feature>
<keyword evidence="6 8" id="KW-0326">Glycosidase</keyword>
<dbReference type="Proteomes" id="UP000298327">
    <property type="component" value="Unassembled WGS sequence"/>
</dbReference>
<dbReference type="InterPro" id="IPR004036">
    <property type="entry name" value="Endonuclease-III-like_CS2"/>
</dbReference>
<evidence type="ECO:0000256" key="8">
    <source>
        <dbReference type="HAMAP-Rule" id="MF_03183"/>
    </source>
</evidence>
<evidence type="ECO:0000256" key="2">
    <source>
        <dbReference type="ARBA" id="ARBA00022763"/>
    </source>
</evidence>
<dbReference type="PANTHER" id="PTHR43286">
    <property type="entry name" value="ENDONUCLEASE III-LIKE PROTEIN 1"/>
    <property type="match status" value="1"/>
</dbReference>
<dbReference type="SMART" id="SM00478">
    <property type="entry name" value="ENDO3c"/>
    <property type="match status" value="1"/>
</dbReference>
<dbReference type="Gene3D" id="1.10.1670.10">
    <property type="entry name" value="Helix-hairpin-Helix base-excision DNA repair enzymes (C-terminal)"/>
    <property type="match status" value="1"/>
</dbReference>
<evidence type="ECO:0000256" key="7">
    <source>
        <dbReference type="ARBA" id="ARBA00044632"/>
    </source>
</evidence>
<dbReference type="HAMAP" id="MF_03183">
    <property type="entry name" value="Endonuclease_III_Nth"/>
    <property type="match status" value="1"/>
</dbReference>
<dbReference type="OrthoDB" id="2099276at2759"/>
<comment type="caution">
    <text evidence="11">The sequence shown here is derived from an EMBL/GenBank/DDBJ whole genome shotgun (WGS) entry which is preliminary data.</text>
</comment>
<evidence type="ECO:0000256" key="9">
    <source>
        <dbReference type="SAM" id="MobiDB-lite"/>
    </source>
</evidence>
<comment type="similarity">
    <text evidence="1 8">Belongs to the Nth/MutY family.</text>
</comment>
<comment type="function">
    <text evidence="8">Bifunctional DNA N-glycosylase with associated apurinic/apyrimidinic (AP) lyase function that catalyzes the first step in base excision repair (BER), the primary repair pathway for the repair of oxidative DNA damage. The DNA N-glycosylase activity releases the damaged DNA base from DNA by cleaving the N-glycosidic bond, leaving an AP site. The AP lyase activity cleaves the phosphodiester bond 3' to the AP site by a beta-elimination. Primarily recognizes and repairs oxidative base damage of pyrimidines.</text>
</comment>
<keyword evidence="3 8" id="KW-0378">Hydrolase</keyword>
<dbReference type="Pfam" id="PF00633">
    <property type="entry name" value="HHH"/>
    <property type="match status" value="1"/>
</dbReference>
<keyword evidence="2 8" id="KW-0227">DNA damage</keyword>
<dbReference type="Pfam" id="PF00730">
    <property type="entry name" value="HhH-GPD"/>
    <property type="match status" value="1"/>
</dbReference>
<dbReference type="GO" id="GO:0005739">
    <property type="term" value="C:mitochondrion"/>
    <property type="evidence" value="ECO:0007669"/>
    <property type="project" value="UniProtKB-SubCell"/>
</dbReference>
<proteinExistence type="inferred from homology"/>
<dbReference type="PANTHER" id="PTHR43286:SF1">
    <property type="entry name" value="ENDONUCLEASE III-LIKE PROTEIN 1"/>
    <property type="match status" value="1"/>
</dbReference>
<dbReference type="EC" id="3.2.2.-" evidence="8"/>
<dbReference type="InterPro" id="IPR000445">
    <property type="entry name" value="HhH_motif"/>
</dbReference>
<dbReference type="EC" id="4.2.99.18" evidence="8"/>
<comment type="subcellular location">
    <subcellularLocation>
        <location evidence="8">Nucleus</location>
    </subcellularLocation>
    <subcellularLocation>
        <location evidence="8">Mitochondrion</location>
    </subcellularLocation>
</comment>
<dbReference type="Gene3D" id="1.10.340.30">
    <property type="entry name" value="Hypothetical protein, domain 2"/>
    <property type="match status" value="1"/>
</dbReference>
<dbReference type="GO" id="GO:0000703">
    <property type="term" value="F:oxidized pyrimidine nucleobase lesion DNA N-glycosylase activity"/>
    <property type="evidence" value="ECO:0007669"/>
    <property type="project" value="UniProtKB-UniRule"/>
</dbReference>
<keyword evidence="8" id="KW-0539">Nucleus</keyword>
<organism evidence="11 12">
    <name type="scientific">Dentipellis fragilis</name>
    <dbReference type="NCBI Taxonomy" id="205917"/>
    <lineage>
        <taxon>Eukaryota</taxon>
        <taxon>Fungi</taxon>
        <taxon>Dikarya</taxon>
        <taxon>Basidiomycota</taxon>
        <taxon>Agaricomycotina</taxon>
        <taxon>Agaricomycetes</taxon>
        <taxon>Russulales</taxon>
        <taxon>Hericiaceae</taxon>
        <taxon>Dentipellis</taxon>
    </lineage>
</organism>
<dbReference type="GO" id="GO:0140078">
    <property type="term" value="F:class I DNA-(apurinic or apyrimidinic site) endonuclease activity"/>
    <property type="evidence" value="ECO:0007669"/>
    <property type="project" value="UniProtKB-EC"/>
</dbReference>
<dbReference type="STRING" id="205917.A0A4Y9ZCX0"/>
<reference evidence="11 12" key="1">
    <citation type="submission" date="2019-02" db="EMBL/GenBank/DDBJ databases">
        <title>Genome sequencing of the rare red list fungi Dentipellis fragilis.</title>
        <authorList>
            <person name="Buettner E."/>
            <person name="Kellner H."/>
        </authorList>
    </citation>
    <scope>NUCLEOTIDE SEQUENCE [LARGE SCALE GENOMIC DNA]</scope>
    <source>
        <strain evidence="11 12">DSM 105465</strain>
    </source>
</reference>
<evidence type="ECO:0000313" key="12">
    <source>
        <dbReference type="Proteomes" id="UP000298327"/>
    </source>
</evidence>
<evidence type="ECO:0000313" key="11">
    <source>
        <dbReference type="EMBL" id="TFY71651.1"/>
    </source>
</evidence>
<evidence type="ECO:0000256" key="4">
    <source>
        <dbReference type="ARBA" id="ARBA00023204"/>
    </source>
</evidence>
<dbReference type="CDD" id="cd00056">
    <property type="entry name" value="ENDO3c"/>
    <property type="match status" value="1"/>
</dbReference>
<dbReference type="GO" id="GO:0006285">
    <property type="term" value="P:base-excision repair, AP site formation"/>
    <property type="evidence" value="ECO:0007669"/>
    <property type="project" value="UniProtKB-UniRule"/>
</dbReference>
<keyword evidence="12" id="KW-1185">Reference proteome</keyword>
<dbReference type="GO" id="GO:0005634">
    <property type="term" value="C:nucleus"/>
    <property type="evidence" value="ECO:0007669"/>
    <property type="project" value="UniProtKB-SubCell"/>
</dbReference>
<dbReference type="InterPro" id="IPR011257">
    <property type="entry name" value="DNA_glycosylase"/>
</dbReference>
<dbReference type="InterPro" id="IPR030841">
    <property type="entry name" value="NTH1"/>
</dbReference>
<name>A0A4Y9ZCX0_9AGAM</name>